<comment type="caution">
    <text evidence="2">The sequence shown here is derived from an EMBL/GenBank/DDBJ whole genome shotgun (WGS) entry which is preliminary data.</text>
</comment>
<dbReference type="InterPro" id="IPR036291">
    <property type="entry name" value="NAD(P)-bd_dom_sf"/>
</dbReference>
<feature type="region of interest" description="Disordered" evidence="1">
    <location>
        <begin position="106"/>
        <end position="130"/>
    </location>
</feature>
<dbReference type="Proteomes" id="UP000579945">
    <property type="component" value="Unassembled WGS sequence"/>
</dbReference>
<evidence type="ECO:0000313" key="3">
    <source>
        <dbReference type="Proteomes" id="UP000579945"/>
    </source>
</evidence>
<dbReference type="EMBL" id="JACIBV010000001">
    <property type="protein sequence ID" value="MBB3724959.1"/>
    <property type="molecule type" value="Genomic_DNA"/>
</dbReference>
<organism evidence="2 3">
    <name type="scientific">Nonomuraea dietziae</name>
    <dbReference type="NCBI Taxonomy" id="65515"/>
    <lineage>
        <taxon>Bacteria</taxon>
        <taxon>Bacillati</taxon>
        <taxon>Actinomycetota</taxon>
        <taxon>Actinomycetes</taxon>
        <taxon>Streptosporangiales</taxon>
        <taxon>Streptosporangiaceae</taxon>
        <taxon>Nonomuraea</taxon>
    </lineage>
</organism>
<sequence>MPNTLRTTGTAHLLEAARAVGARRFLTQSMVPGHGFVDHGTRPLTEADPFGRPRGSKADPVVEAMRATEQQVFTADGIEGIALRYGAFYDLTGSEGFVTALRAGKLPVPRDGGAGPNWDGRPHCPATERG</sequence>
<evidence type="ECO:0000313" key="2">
    <source>
        <dbReference type="EMBL" id="MBB3724959.1"/>
    </source>
</evidence>
<reference evidence="2 3" key="1">
    <citation type="submission" date="2020-08" db="EMBL/GenBank/DDBJ databases">
        <title>Sequencing the genomes of 1000 actinobacteria strains.</title>
        <authorList>
            <person name="Klenk H.-P."/>
        </authorList>
    </citation>
    <scope>NUCLEOTIDE SEQUENCE [LARGE SCALE GENOMIC DNA]</scope>
    <source>
        <strain evidence="2 3">DSM 44320</strain>
    </source>
</reference>
<gene>
    <name evidence="2" type="ORF">FHR33_000819</name>
</gene>
<dbReference type="Gene3D" id="3.40.50.720">
    <property type="entry name" value="NAD(P)-binding Rossmann-like Domain"/>
    <property type="match status" value="1"/>
</dbReference>
<feature type="compositionally biased region" description="Basic and acidic residues" evidence="1">
    <location>
        <begin position="120"/>
        <end position="130"/>
    </location>
</feature>
<feature type="region of interest" description="Disordered" evidence="1">
    <location>
        <begin position="36"/>
        <end position="59"/>
    </location>
</feature>
<name>A0A7W5YPC2_9ACTN</name>
<accession>A0A7W5YPC2</accession>
<dbReference type="SUPFAM" id="SSF51735">
    <property type="entry name" value="NAD(P)-binding Rossmann-fold domains"/>
    <property type="match status" value="1"/>
</dbReference>
<proteinExistence type="predicted"/>
<dbReference type="GeneID" id="95387422"/>
<protein>
    <submittedName>
        <fullName evidence="2">Nucleoside-diphosphate-sugar epimerase</fullName>
    </submittedName>
</protein>
<dbReference type="AlphaFoldDB" id="A0A7W5YPC2"/>
<evidence type="ECO:0000256" key="1">
    <source>
        <dbReference type="SAM" id="MobiDB-lite"/>
    </source>
</evidence>
<dbReference type="RefSeq" id="WP_183643619.1">
    <property type="nucleotide sequence ID" value="NZ_JACIBV010000001.1"/>
</dbReference>
<keyword evidence="3" id="KW-1185">Reference proteome</keyword>